<dbReference type="PANTHER" id="PTHR34583:SF2">
    <property type="entry name" value="ANTIPORTER SUBUNIT MNHC2-RELATED"/>
    <property type="match status" value="1"/>
</dbReference>
<dbReference type="EMBL" id="FTNC01000002">
    <property type="protein sequence ID" value="SIQ18381.1"/>
    <property type="molecule type" value="Genomic_DNA"/>
</dbReference>
<keyword evidence="5 7" id="KW-1133">Transmembrane helix</keyword>
<evidence type="ECO:0000256" key="1">
    <source>
        <dbReference type="ARBA" id="ARBA00004651"/>
    </source>
</evidence>
<keyword evidence="6 7" id="KW-0472">Membrane</keyword>
<keyword evidence="9" id="KW-1185">Reference proteome</keyword>
<feature type="transmembrane region" description="Helical" evidence="7">
    <location>
        <begin position="34"/>
        <end position="55"/>
    </location>
</feature>
<name>A0A1N6QP40_9FIRM</name>
<dbReference type="InterPro" id="IPR039428">
    <property type="entry name" value="NUOK/Mnh_C1-like"/>
</dbReference>
<comment type="subcellular location">
    <subcellularLocation>
        <location evidence="1">Cell membrane</location>
        <topology evidence="1">Multi-pass membrane protein</topology>
    </subcellularLocation>
</comment>
<keyword evidence="4 7" id="KW-0812">Transmembrane</keyword>
<evidence type="ECO:0000256" key="5">
    <source>
        <dbReference type="ARBA" id="ARBA00022989"/>
    </source>
</evidence>
<dbReference type="PANTHER" id="PTHR34583">
    <property type="entry name" value="ANTIPORTER SUBUNIT MNHC2-RELATED"/>
    <property type="match status" value="1"/>
</dbReference>
<dbReference type="Gene3D" id="1.10.287.3510">
    <property type="match status" value="1"/>
</dbReference>
<feature type="transmembrane region" description="Helical" evidence="7">
    <location>
        <begin position="81"/>
        <end position="105"/>
    </location>
</feature>
<evidence type="ECO:0000313" key="9">
    <source>
        <dbReference type="Proteomes" id="UP000185669"/>
    </source>
</evidence>
<dbReference type="InterPro" id="IPR050601">
    <property type="entry name" value="CPA3_antiporter_subunitC"/>
</dbReference>
<dbReference type="Pfam" id="PF00420">
    <property type="entry name" value="Oxidored_q2"/>
    <property type="match status" value="1"/>
</dbReference>
<evidence type="ECO:0000256" key="3">
    <source>
        <dbReference type="ARBA" id="ARBA00022475"/>
    </source>
</evidence>
<evidence type="ECO:0000256" key="2">
    <source>
        <dbReference type="ARBA" id="ARBA00010388"/>
    </source>
</evidence>
<evidence type="ECO:0000256" key="7">
    <source>
        <dbReference type="SAM" id="Phobius"/>
    </source>
</evidence>
<comment type="similarity">
    <text evidence="2">Belongs to the CPA3 antiporters (TC 2.A.63) subunit C family.</text>
</comment>
<evidence type="ECO:0000256" key="4">
    <source>
        <dbReference type="ARBA" id="ARBA00022692"/>
    </source>
</evidence>
<keyword evidence="3" id="KW-1003">Cell membrane</keyword>
<evidence type="ECO:0000256" key="6">
    <source>
        <dbReference type="ARBA" id="ARBA00023136"/>
    </source>
</evidence>
<reference evidence="9" key="1">
    <citation type="submission" date="2017-01" db="EMBL/GenBank/DDBJ databases">
        <authorList>
            <person name="Varghese N."/>
            <person name="Submissions S."/>
        </authorList>
    </citation>
    <scope>NUCLEOTIDE SEQUENCE [LARGE SCALE GENOMIC DNA]</scope>
    <source>
        <strain evidence="9">ATCC 700103</strain>
    </source>
</reference>
<gene>
    <name evidence="8" type="ORF">SAMN05421834_10223</name>
</gene>
<organism evidence="8 9">
    <name type="scientific">Halanaerobium kushneri</name>
    <dbReference type="NCBI Taxonomy" id="56779"/>
    <lineage>
        <taxon>Bacteria</taxon>
        <taxon>Bacillati</taxon>
        <taxon>Bacillota</taxon>
        <taxon>Clostridia</taxon>
        <taxon>Halanaerobiales</taxon>
        <taxon>Halanaerobiaceae</taxon>
        <taxon>Halanaerobium</taxon>
    </lineage>
</organism>
<dbReference type="AlphaFoldDB" id="A0A1N6QP40"/>
<accession>A0A1N6QP40</accession>
<evidence type="ECO:0000313" key="8">
    <source>
        <dbReference type="EMBL" id="SIQ18381.1"/>
    </source>
</evidence>
<dbReference type="Proteomes" id="UP000185669">
    <property type="component" value="Unassembled WGS sequence"/>
</dbReference>
<proteinExistence type="inferred from homology"/>
<feature type="transmembrane region" description="Helical" evidence="7">
    <location>
        <begin position="6"/>
        <end position="27"/>
    </location>
</feature>
<dbReference type="STRING" id="56779.SAMN05421834_10223"/>
<dbReference type="RefSeq" id="WP_234978047.1">
    <property type="nucleotide sequence ID" value="NZ_FTNC01000002.1"/>
</dbReference>
<dbReference type="GO" id="GO:0005886">
    <property type="term" value="C:plasma membrane"/>
    <property type="evidence" value="ECO:0007669"/>
    <property type="project" value="UniProtKB-SubCell"/>
</dbReference>
<protein>
    <submittedName>
        <fullName evidence="8">Membrane bound protein complex subunit mbxG</fullName>
    </submittedName>
</protein>
<sequence length="121" mass="13064">MLNFLEEWSFFGGSILLILIGLYGVITRKNMIKILISLALMDTGVNLMLVALGYVKAANAPILNSVVQTNTAAFVDPIPQALVLTSIVIGTAVLGLGLALVIKIYDKFSTLDISKIRGLKW</sequence>